<name>A0A1M7M431_9FIRM</name>
<dbReference type="Proteomes" id="UP000184038">
    <property type="component" value="Unassembled WGS sequence"/>
</dbReference>
<evidence type="ECO:0000256" key="4">
    <source>
        <dbReference type="ARBA" id="ARBA00022801"/>
    </source>
</evidence>
<feature type="domain" description="Glycoside hydrolase family 2 catalytic" evidence="6">
    <location>
        <begin position="289"/>
        <end position="437"/>
    </location>
</feature>
<evidence type="ECO:0000256" key="2">
    <source>
        <dbReference type="ARBA" id="ARBA00007401"/>
    </source>
</evidence>
<keyword evidence="5" id="KW-0326">Glycosidase</keyword>
<evidence type="ECO:0000313" key="9">
    <source>
        <dbReference type="Proteomes" id="UP000184038"/>
    </source>
</evidence>
<dbReference type="InterPro" id="IPR050347">
    <property type="entry name" value="Bact_Beta-galactosidase"/>
</dbReference>
<evidence type="ECO:0000313" key="8">
    <source>
        <dbReference type="EMBL" id="SHM85431.1"/>
    </source>
</evidence>
<dbReference type="GO" id="GO:0005990">
    <property type="term" value="P:lactose catabolic process"/>
    <property type="evidence" value="ECO:0007669"/>
    <property type="project" value="TreeGrafter"/>
</dbReference>
<dbReference type="EC" id="3.2.1.23" evidence="3"/>
<evidence type="ECO:0000256" key="3">
    <source>
        <dbReference type="ARBA" id="ARBA00012756"/>
    </source>
</evidence>
<dbReference type="InterPro" id="IPR006103">
    <property type="entry name" value="Glyco_hydro_2_cat"/>
</dbReference>
<keyword evidence="9" id="KW-1185">Reference proteome</keyword>
<sequence>MIKKYNLSGLWNFELDTDKVGIEKALYQASLQDTIELPSTTALSKKGEINLNREEGCLTQVYPFEGFAWFSKEVTISSADLGKKMVLFLERTRLTKVWIDGIYVGEGDSLSTPHTYDLTEFIEKETFTLTVLVSNTDYPTKGGHLTSPDTQTNWNGITGRLELQVYNQIYVRKVQVFSEVETKAFRLHTTIENETNTIAKSTFHIKAVEKYLDENDSIQSGNQVSEVSYSINVNPGENVVDLTYIIGEDAKLWSEFSPVCYELEITDVDNQEVMTVFTGLRKFSSEGYHFTINGTKTFLRGKHDGLIFPLTGAAPTTVKEWIRVLKISKSYGINHYRYHTCCPPEAAFTAADLLGIYMQPELPFWGTLTDESYENHNEEEQQYLIREGERMLDNYGNHASYVMMSLGNELWGSKEKMGEIIRNYKRRDPRPLYTQGSNNFQHAPVIIPEDDFFSGVRFSKTRLFRGSYGMCDAPLGHVQMTMPGTCKDYDDVILPKETEDSKTGSAKKTIEIQYGTGTKTVEMNEEGEELVSHIPVVSHEIGQYAMYPNFKEMDKYTGVLKAENFGIFRERLEEKGLGDLANQYFEATGKLAVACYKEELEAAFASGNLAGFQLLDLQDFSGQGTALVGILDAFMDSKGMVTAKEWRSYCNDEVVLARIPTYIYQAREMVTFDIKLSYFKDEAFTADEIIWEVHTEDQVIEKGAIKVDNKVSGLADLGTVMFTMPTVKTITKMKLHLFSEGTSIDKDYDLWCYPAISNPVLTREDLEKDSCIERDGKKVWITRDFDRASTLLEEGANVLYLPNKVTKSIEGFYCSDFWCYPMFRSISEWMKKPEPVGTMGLLNNQEHDALKQFPCEFYSTPQWYHIVSHADMAILDETNAQYRPIVQMIDNIERNHKLGLLFEANVKNGNLMVCTSRLYEIYDHIEVQHFAESVVNYMLSDSFAPTKELQLDELKEIL</sequence>
<organism evidence="8 9">
    <name type="scientific">Anaerosporobacter mobilis DSM 15930</name>
    <dbReference type="NCBI Taxonomy" id="1120996"/>
    <lineage>
        <taxon>Bacteria</taxon>
        <taxon>Bacillati</taxon>
        <taxon>Bacillota</taxon>
        <taxon>Clostridia</taxon>
        <taxon>Lachnospirales</taxon>
        <taxon>Lachnospiraceae</taxon>
        <taxon>Anaerosporobacter</taxon>
    </lineage>
</organism>
<dbReference type="SUPFAM" id="SSF51445">
    <property type="entry name" value="(Trans)glycosidases"/>
    <property type="match status" value="1"/>
</dbReference>
<dbReference type="InterPro" id="IPR017853">
    <property type="entry name" value="GH"/>
</dbReference>
<dbReference type="Pfam" id="PF02836">
    <property type="entry name" value="Glyco_hydro_2_C"/>
    <property type="match status" value="1"/>
</dbReference>
<dbReference type="RefSeq" id="WP_073289845.1">
    <property type="nucleotide sequence ID" value="NZ_FRCP01000019.1"/>
</dbReference>
<dbReference type="PANTHER" id="PTHR46323:SF2">
    <property type="entry name" value="BETA-GALACTOSIDASE"/>
    <property type="match status" value="1"/>
</dbReference>
<evidence type="ECO:0000259" key="7">
    <source>
        <dbReference type="Pfam" id="PF02837"/>
    </source>
</evidence>
<evidence type="ECO:0000256" key="1">
    <source>
        <dbReference type="ARBA" id="ARBA00001412"/>
    </source>
</evidence>
<reference evidence="8 9" key="1">
    <citation type="submission" date="2016-11" db="EMBL/GenBank/DDBJ databases">
        <authorList>
            <person name="Jaros S."/>
            <person name="Januszkiewicz K."/>
            <person name="Wedrychowicz H."/>
        </authorList>
    </citation>
    <scope>NUCLEOTIDE SEQUENCE [LARGE SCALE GENOMIC DNA]</scope>
    <source>
        <strain evidence="8 9">DSM 15930</strain>
    </source>
</reference>
<dbReference type="EMBL" id="FRCP01000019">
    <property type="protein sequence ID" value="SHM85431.1"/>
    <property type="molecule type" value="Genomic_DNA"/>
</dbReference>
<comment type="similarity">
    <text evidence="2">Belongs to the glycosyl hydrolase 2 family.</text>
</comment>
<dbReference type="InterPro" id="IPR006104">
    <property type="entry name" value="Glyco_hydro_2_N"/>
</dbReference>
<gene>
    <name evidence="8" type="ORF">SAMN02746066_03604</name>
</gene>
<protein>
    <recommendedName>
        <fullName evidence="3">beta-galactosidase</fullName>
        <ecNumber evidence="3">3.2.1.23</ecNumber>
    </recommendedName>
</protein>
<evidence type="ECO:0000259" key="6">
    <source>
        <dbReference type="Pfam" id="PF02836"/>
    </source>
</evidence>
<dbReference type="Pfam" id="PF02837">
    <property type="entry name" value="Glyco_hydro_2_N"/>
    <property type="match status" value="1"/>
</dbReference>
<comment type="catalytic activity">
    <reaction evidence="1">
        <text>Hydrolysis of terminal non-reducing beta-D-galactose residues in beta-D-galactosides.</text>
        <dbReference type="EC" id="3.2.1.23"/>
    </reaction>
</comment>
<dbReference type="SUPFAM" id="SSF49785">
    <property type="entry name" value="Galactose-binding domain-like"/>
    <property type="match status" value="1"/>
</dbReference>
<proteinExistence type="inferred from homology"/>
<evidence type="ECO:0000256" key="5">
    <source>
        <dbReference type="ARBA" id="ARBA00023295"/>
    </source>
</evidence>
<accession>A0A1M7M431</accession>
<keyword evidence="4 8" id="KW-0378">Hydrolase</keyword>
<dbReference type="STRING" id="1120996.SAMN02746066_03604"/>
<dbReference type="GO" id="GO:0004565">
    <property type="term" value="F:beta-galactosidase activity"/>
    <property type="evidence" value="ECO:0007669"/>
    <property type="project" value="UniProtKB-EC"/>
</dbReference>
<dbReference type="OrthoDB" id="9814867at2"/>
<dbReference type="GO" id="GO:0009341">
    <property type="term" value="C:beta-galactosidase complex"/>
    <property type="evidence" value="ECO:0007669"/>
    <property type="project" value="TreeGrafter"/>
</dbReference>
<dbReference type="InterPro" id="IPR008979">
    <property type="entry name" value="Galactose-bd-like_sf"/>
</dbReference>
<feature type="domain" description="Glycosyl hydrolases family 2 sugar binding" evidence="7">
    <location>
        <begin position="6"/>
        <end position="136"/>
    </location>
</feature>
<dbReference type="Gene3D" id="3.20.20.80">
    <property type="entry name" value="Glycosidases"/>
    <property type="match status" value="1"/>
</dbReference>
<dbReference type="Gene3D" id="2.60.120.260">
    <property type="entry name" value="Galactose-binding domain-like"/>
    <property type="match status" value="1"/>
</dbReference>
<dbReference type="PANTHER" id="PTHR46323">
    <property type="entry name" value="BETA-GALACTOSIDASE"/>
    <property type="match status" value="1"/>
</dbReference>
<dbReference type="AlphaFoldDB" id="A0A1M7M431"/>